<accession>A0A2V3IWS2</accession>
<organism evidence="1 2">
    <name type="scientific">Gracilariopsis chorda</name>
    <dbReference type="NCBI Taxonomy" id="448386"/>
    <lineage>
        <taxon>Eukaryota</taxon>
        <taxon>Rhodophyta</taxon>
        <taxon>Florideophyceae</taxon>
        <taxon>Rhodymeniophycidae</taxon>
        <taxon>Gracilariales</taxon>
        <taxon>Gracilariaceae</taxon>
        <taxon>Gracilariopsis</taxon>
    </lineage>
</organism>
<protein>
    <submittedName>
        <fullName evidence="1">Uncharacterized protein</fullName>
    </submittedName>
</protein>
<evidence type="ECO:0000313" key="2">
    <source>
        <dbReference type="Proteomes" id="UP000247409"/>
    </source>
</evidence>
<sequence length="274" mass="30669">MEELVELTPNNFVQLKQDVCDIVRKHEYNHLLEGSLTLVTNEDHEATVSHRRIITKSIMQEVTDLLVDINILTRKPQLIVQTIRQTIESHSATNYFSLTTEDLNLIRTESIAEFILAHLAIHRKQIVANTPVVYNERVKINYILQGLVNDRRVSQRALSVMLDSPPIKIKDKQHRLEQYESIFNQQTPMPGLVPFMGHTNGGSAQNLSGTRGRGLGCGGYSSFGGRGIQHTIEELNKEMDALQTTESRCGRGCSTAKQACSTNDATSAEIVQAM</sequence>
<proteinExistence type="predicted"/>
<dbReference type="AlphaFoldDB" id="A0A2V3IWS2"/>
<gene>
    <name evidence="1" type="ORF">BWQ96_03677</name>
</gene>
<dbReference type="Proteomes" id="UP000247409">
    <property type="component" value="Unassembled WGS sequence"/>
</dbReference>
<reference evidence="1 2" key="1">
    <citation type="journal article" date="2018" name="Mol. Biol. Evol.">
        <title>Analysis of the draft genome of the red seaweed Gracilariopsis chorda provides insights into genome size evolution in Rhodophyta.</title>
        <authorList>
            <person name="Lee J."/>
            <person name="Yang E.C."/>
            <person name="Graf L."/>
            <person name="Yang J.H."/>
            <person name="Qiu H."/>
            <person name="Zel Zion U."/>
            <person name="Chan C.X."/>
            <person name="Stephens T.G."/>
            <person name="Weber A.P.M."/>
            <person name="Boo G.H."/>
            <person name="Boo S.M."/>
            <person name="Kim K.M."/>
            <person name="Shin Y."/>
            <person name="Jung M."/>
            <person name="Lee S.J."/>
            <person name="Yim H.S."/>
            <person name="Lee J.H."/>
            <person name="Bhattacharya D."/>
            <person name="Yoon H.S."/>
        </authorList>
    </citation>
    <scope>NUCLEOTIDE SEQUENCE [LARGE SCALE GENOMIC DNA]</scope>
    <source>
        <strain evidence="1 2">SKKU-2015</strain>
        <tissue evidence="1">Whole body</tissue>
    </source>
</reference>
<dbReference type="EMBL" id="NBIV01000036">
    <property type="protein sequence ID" value="PXF46549.1"/>
    <property type="molecule type" value="Genomic_DNA"/>
</dbReference>
<keyword evidence="2" id="KW-1185">Reference proteome</keyword>
<name>A0A2V3IWS2_9FLOR</name>
<evidence type="ECO:0000313" key="1">
    <source>
        <dbReference type="EMBL" id="PXF46549.1"/>
    </source>
</evidence>
<comment type="caution">
    <text evidence="1">The sequence shown here is derived from an EMBL/GenBank/DDBJ whole genome shotgun (WGS) entry which is preliminary data.</text>
</comment>